<dbReference type="PRINTS" id="PR00783">
    <property type="entry name" value="MINTRINSICP"/>
</dbReference>
<feature type="transmembrane region" description="Helical" evidence="9">
    <location>
        <begin position="164"/>
        <end position="183"/>
    </location>
</feature>
<evidence type="ECO:0000256" key="7">
    <source>
        <dbReference type="ARBA" id="ARBA00023136"/>
    </source>
</evidence>
<name>A0ABU2LR77_9ACTN</name>
<evidence type="ECO:0000256" key="3">
    <source>
        <dbReference type="ARBA" id="ARBA00022448"/>
    </source>
</evidence>
<keyword evidence="5 8" id="KW-0812">Transmembrane</keyword>
<dbReference type="Pfam" id="PF00230">
    <property type="entry name" value="MIP"/>
    <property type="match status" value="1"/>
</dbReference>
<feature type="transmembrane region" description="Helical" evidence="9">
    <location>
        <begin position="203"/>
        <end position="224"/>
    </location>
</feature>
<dbReference type="InterPro" id="IPR023271">
    <property type="entry name" value="Aquaporin-like"/>
</dbReference>
<feature type="transmembrane region" description="Helical" evidence="9">
    <location>
        <begin position="38"/>
        <end position="59"/>
    </location>
</feature>
<dbReference type="PANTHER" id="PTHR19139:SF199">
    <property type="entry name" value="MIP17260P"/>
    <property type="match status" value="1"/>
</dbReference>
<organism evidence="10 11">
    <name type="scientific">Streptomyces millisiae</name>
    <dbReference type="NCBI Taxonomy" id="3075542"/>
    <lineage>
        <taxon>Bacteria</taxon>
        <taxon>Bacillati</taxon>
        <taxon>Actinomycetota</taxon>
        <taxon>Actinomycetes</taxon>
        <taxon>Kitasatosporales</taxon>
        <taxon>Streptomycetaceae</taxon>
        <taxon>Streptomyces</taxon>
    </lineage>
</organism>
<dbReference type="EMBL" id="JAVREM010000017">
    <property type="protein sequence ID" value="MDT0319773.1"/>
    <property type="molecule type" value="Genomic_DNA"/>
</dbReference>
<evidence type="ECO:0000256" key="5">
    <source>
        <dbReference type="ARBA" id="ARBA00022692"/>
    </source>
</evidence>
<dbReference type="InterPro" id="IPR034294">
    <property type="entry name" value="Aquaporin_transptr"/>
</dbReference>
<evidence type="ECO:0000256" key="1">
    <source>
        <dbReference type="ARBA" id="ARBA00004651"/>
    </source>
</evidence>
<evidence type="ECO:0000313" key="10">
    <source>
        <dbReference type="EMBL" id="MDT0319773.1"/>
    </source>
</evidence>
<dbReference type="PROSITE" id="PS00221">
    <property type="entry name" value="MIP"/>
    <property type="match status" value="1"/>
</dbReference>
<sequence>MDPRPLVAEFVGTLLLVFFAVGSAVLAGEFIGTLGISLAFAFVLIGLVYVFGHVSGAHVNPAVTLGMLLAGRMDPRAAVAYWIAQFAGAIVGAALLFLVAKQVPGLGTHGAFGSNGFDSRSAVGISLGGAFVIEALLTFLLVFVYLAATPGPGLLLRGFDGVPIGLALGAVSLVGIPLTGAGVNPARSVATAIFATGSALTQLWLFIVAPLVGAAVAVLVHQLVHTENGGWFSEQNARRASRGPAR</sequence>
<accession>A0ABU2LR77</accession>
<dbReference type="InterPro" id="IPR022357">
    <property type="entry name" value="MIP_CS"/>
</dbReference>
<feature type="transmembrane region" description="Helical" evidence="9">
    <location>
        <begin position="6"/>
        <end position="26"/>
    </location>
</feature>
<proteinExistence type="inferred from homology"/>
<gene>
    <name evidence="10" type="ORF">RNC47_15650</name>
</gene>
<feature type="transmembrane region" description="Helical" evidence="9">
    <location>
        <begin position="121"/>
        <end position="144"/>
    </location>
</feature>
<dbReference type="Gene3D" id="1.20.1080.10">
    <property type="entry name" value="Glycerol uptake facilitator protein"/>
    <property type="match status" value="1"/>
</dbReference>
<dbReference type="RefSeq" id="WP_311599318.1">
    <property type="nucleotide sequence ID" value="NZ_JAVREM010000017.1"/>
</dbReference>
<keyword evidence="6 9" id="KW-1133">Transmembrane helix</keyword>
<keyword evidence="7 9" id="KW-0472">Membrane</keyword>
<keyword evidence="4" id="KW-1003">Cell membrane</keyword>
<keyword evidence="11" id="KW-1185">Reference proteome</keyword>
<evidence type="ECO:0000256" key="9">
    <source>
        <dbReference type="SAM" id="Phobius"/>
    </source>
</evidence>
<evidence type="ECO:0000313" key="11">
    <source>
        <dbReference type="Proteomes" id="UP001183420"/>
    </source>
</evidence>
<dbReference type="InterPro" id="IPR000425">
    <property type="entry name" value="MIP"/>
</dbReference>
<evidence type="ECO:0000256" key="4">
    <source>
        <dbReference type="ARBA" id="ARBA00022475"/>
    </source>
</evidence>
<evidence type="ECO:0000256" key="8">
    <source>
        <dbReference type="RuleBase" id="RU000477"/>
    </source>
</evidence>
<feature type="transmembrane region" description="Helical" evidence="9">
    <location>
        <begin position="79"/>
        <end position="100"/>
    </location>
</feature>
<evidence type="ECO:0000256" key="2">
    <source>
        <dbReference type="ARBA" id="ARBA00006175"/>
    </source>
</evidence>
<comment type="caution">
    <text evidence="10">The sequence shown here is derived from an EMBL/GenBank/DDBJ whole genome shotgun (WGS) entry which is preliminary data.</text>
</comment>
<dbReference type="Proteomes" id="UP001183420">
    <property type="component" value="Unassembled WGS sequence"/>
</dbReference>
<comment type="similarity">
    <text evidence="2 8">Belongs to the MIP/aquaporin (TC 1.A.8) family.</text>
</comment>
<evidence type="ECO:0000256" key="6">
    <source>
        <dbReference type="ARBA" id="ARBA00022989"/>
    </source>
</evidence>
<dbReference type="SUPFAM" id="SSF81338">
    <property type="entry name" value="Aquaporin-like"/>
    <property type="match status" value="1"/>
</dbReference>
<comment type="subcellular location">
    <subcellularLocation>
        <location evidence="1">Cell membrane</location>
        <topology evidence="1">Multi-pass membrane protein</topology>
    </subcellularLocation>
</comment>
<dbReference type="PANTHER" id="PTHR19139">
    <property type="entry name" value="AQUAPORIN TRANSPORTER"/>
    <property type="match status" value="1"/>
</dbReference>
<reference evidence="11" key="1">
    <citation type="submission" date="2023-07" db="EMBL/GenBank/DDBJ databases">
        <title>30 novel species of actinomycetes from the DSMZ collection.</title>
        <authorList>
            <person name="Nouioui I."/>
        </authorList>
    </citation>
    <scope>NUCLEOTIDE SEQUENCE [LARGE SCALE GENOMIC DNA]</scope>
    <source>
        <strain evidence="11">DSM 44918</strain>
    </source>
</reference>
<keyword evidence="3 8" id="KW-0813">Transport</keyword>
<protein>
    <submittedName>
        <fullName evidence="10">Aquaporin</fullName>
    </submittedName>
</protein>